<protein>
    <submittedName>
        <fullName evidence="6">Transcriptional regulator</fullName>
    </submittedName>
</protein>
<dbReference type="EMBL" id="PJCH01000006">
    <property type="protein sequence ID" value="PQA87567.1"/>
    <property type="molecule type" value="Genomic_DNA"/>
</dbReference>
<name>A0A2S7K4Y0_9PROT</name>
<keyword evidence="1" id="KW-0805">Transcription regulation</keyword>
<feature type="domain" description="HTH cro/C1-type" evidence="5">
    <location>
        <begin position="11"/>
        <end position="66"/>
    </location>
</feature>
<evidence type="ECO:0000256" key="1">
    <source>
        <dbReference type="ARBA" id="ARBA00023015"/>
    </source>
</evidence>
<keyword evidence="3" id="KW-0804">Transcription</keyword>
<dbReference type="RefSeq" id="WP_104830104.1">
    <property type="nucleotide sequence ID" value="NZ_PJCH01000006.1"/>
</dbReference>
<dbReference type="SUPFAM" id="SSF47413">
    <property type="entry name" value="lambda repressor-like DNA-binding domains"/>
    <property type="match status" value="1"/>
</dbReference>
<dbReference type="Proteomes" id="UP000239504">
    <property type="component" value="Unassembled WGS sequence"/>
</dbReference>
<dbReference type="PANTHER" id="PTHR46797:SF23">
    <property type="entry name" value="HTH-TYPE TRANSCRIPTIONAL REGULATOR SUTR"/>
    <property type="match status" value="1"/>
</dbReference>
<dbReference type="AlphaFoldDB" id="A0A2S7K4Y0"/>
<evidence type="ECO:0000256" key="2">
    <source>
        <dbReference type="ARBA" id="ARBA00023125"/>
    </source>
</evidence>
<dbReference type="InterPro" id="IPR050807">
    <property type="entry name" value="TransReg_Diox_bact_type"/>
</dbReference>
<sequence length="94" mass="10555">MGSRQLIARNIRAIRLSNRISQEELALGAEIDRAYVSGLERGLRNPTVDLLDRLAEALSVKTIDFFADAMITPKPKALPRGRRQKTKSRGRPIE</sequence>
<evidence type="ECO:0000313" key="7">
    <source>
        <dbReference type="Proteomes" id="UP000239504"/>
    </source>
</evidence>
<dbReference type="Gene3D" id="1.10.260.40">
    <property type="entry name" value="lambda repressor-like DNA-binding domains"/>
    <property type="match status" value="1"/>
</dbReference>
<dbReference type="InterPro" id="IPR010982">
    <property type="entry name" value="Lambda_DNA-bd_dom_sf"/>
</dbReference>
<feature type="region of interest" description="Disordered" evidence="4">
    <location>
        <begin position="75"/>
        <end position="94"/>
    </location>
</feature>
<keyword evidence="7" id="KW-1185">Reference proteome</keyword>
<dbReference type="Pfam" id="PF01381">
    <property type="entry name" value="HTH_3"/>
    <property type="match status" value="1"/>
</dbReference>
<keyword evidence="2" id="KW-0238">DNA-binding</keyword>
<accession>A0A2S7K4Y0</accession>
<dbReference type="InterPro" id="IPR001387">
    <property type="entry name" value="Cro/C1-type_HTH"/>
</dbReference>
<dbReference type="OrthoDB" id="9815697at2"/>
<comment type="caution">
    <text evidence="6">The sequence shown here is derived from an EMBL/GenBank/DDBJ whole genome shotgun (WGS) entry which is preliminary data.</text>
</comment>
<gene>
    <name evidence="6" type="ORF">CW354_10815</name>
</gene>
<dbReference type="CDD" id="cd00093">
    <property type="entry name" value="HTH_XRE"/>
    <property type="match status" value="1"/>
</dbReference>
<dbReference type="GO" id="GO:0003677">
    <property type="term" value="F:DNA binding"/>
    <property type="evidence" value="ECO:0007669"/>
    <property type="project" value="UniProtKB-KW"/>
</dbReference>
<dbReference type="PANTHER" id="PTHR46797">
    <property type="entry name" value="HTH-TYPE TRANSCRIPTIONAL REGULATOR"/>
    <property type="match status" value="1"/>
</dbReference>
<organism evidence="6 7">
    <name type="scientific">Hyphococcus luteus</name>
    <dbReference type="NCBI Taxonomy" id="2058213"/>
    <lineage>
        <taxon>Bacteria</taxon>
        <taxon>Pseudomonadati</taxon>
        <taxon>Pseudomonadota</taxon>
        <taxon>Alphaproteobacteria</taxon>
        <taxon>Parvularculales</taxon>
        <taxon>Parvularculaceae</taxon>
        <taxon>Hyphococcus</taxon>
    </lineage>
</organism>
<dbReference type="SMART" id="SM00530">
    <property type="entry name" value="HTH_XRE"/>
    <property type="match status" value="1"/>
</dbReference>
<dbReference type="GO" id="GO:0005829">
    <property type="term" value="C:cytosol"/>
    <property type="evidence" value="ECO:0007669"/>
    <property type="project" value="TreeGrafter"/>
</dbReference>
<evidence type="ECO:0000256" key="4">
    <source>
        <dbReference type="SAM" id="MobiDB-lite"/>
    </source>
</evidence>
<reference evidence="6 7" key="1">
    <citation type="submission" date="2017-12" db="EMBL/GenBank/DDBJ databases">
        <authorList>
            <person name="Hurst M.R.H."/>
        </authorList>
    </citation>
    <scope>NUCLEOTIDE SEQUENCE [LARGE SCALE GENOMIC DNA]</scope>
    <source>
        <strain evidence="6 7">SY-3-19</strain>
    </source>
</reference>
<evidence type="ECO:0000313" key="6">
    <source>
        <dbReference type="EMBL" id="PQA87567.1"/>
    </source>
</evidence>
<proteinExistence type="predicted"/>
<feature type="compositionally biased region" description="Basic residues" evidence="4">
    <location>
        <begin position="77"/>
        <end position="94"/>
    </location>
</feature>
<dbReference type="GO" id="GO:0003700">
    <property type="term" value="F:DNA-binding transcription factor activity"/>
    <property type="evidence" value="ECO:0007669"/>
    <property type="project" value="TreeGrafter"/>
</dbReference>
<evidence type="ECO:0000259" key="5">
    <source>
        <dbReference type="PROSITE" id="PS50943"/>
    </source>
</evidence>
<evidence type="ECO:0000256" key="3">
    <source>
        <dbReference type="ARBA" id="ARBA00023163"/>
    </source>
</evidence>
<dbReference type="PROSITE" id="PS50943">
    <property type="entry name" value="HTH_CROC1"/>
    <property type="match status" value="1"/>
</dbReference>